<accession>A0A6J3LFL8</accession>
<feature type="region of interest" description="Disordered" evidence="1">
    <location>
        <begin position="63"/>
        <end position="83"/>
    </location>
</feature>
<dbReference type="Proteomes" id="UP000504631">
    <property type="component" value="Unplaced"/>
</dbReference>
<gene>
    <name evidence="3" type="primary">LOC117240742</name>
</gene>
<dbReference type="AlphaFoldDB" id="A0A6J3LFL8"/>
<evidence type="ECO:0000313" key="3">
    <source>
        <dbReference type="RefSeq" id="XP_033362674.1"/>
    </source>
</evidence>
<evidence type="ECO:0000313" key="2">
    <source>
        <dbReference type="Proteomes" id="UP000504631"/>
    </source>
</evidence>
<keyword evidence="2" id="KW-1185">Reference proteome</keyword>
<feature type="region of interest" description="Disordered" evidence="1">
    <location>
        <begin position="218"/>
        <end position="272"/>
    </location>
</feature>
<protein>
    <submittedName>
        <fullName evidence="3">Uncharacterized protein LOC117240742</fullName>
    </submittedName>
</protein>
<name>A0A6J3LFL8_9HYME</name>
<dbReference type="GeneID" id="117240742"/>
<evidence type="ECO:0000256" key="1">
    <source>
        <dbReference type="SAM" id="MobiDB-lite"/>
    </source>
</evidence>
<organism evidence="2 3">
    <name type="scientific">Bombus vosnesenskii</name>
    <dbReference type="NCBI Taxonomy" id="207650"/>
    <lineage>
        <taxon>Eukaryota</taxon>
        <taxon>Metazoa</taxon>
        <taxon>Ecdysozoa</taxon>
        <taxon>Arthropoda</taxon>
        <taxon>Hexapoda</taxon>
        <taxon>Insecta</taxon>
        <taxon>Pterygota</taxon>
        <taxon>Neoptera</taxon>
        <taxon>Endopterygota</taxon>
        <taxon>Hymenoptera</taxon>
        <taxon>Apocrita</taxon>
        <taxon>Aculeata</taxon>
        <taxon>Apoidea</taxon>
        <taxon>Anthophila</taxon>
        <taxon>Apidae</taxon>
        <taxon>Bombus</taxon>
        <taxon>Pyrobombus</taxon>
    </lineage>
</organism>
<sequence length="272" mass="31514">MSGRPDGSRRSILLLRRLHRVTAIRIIRGYRTVSHASASTLAASPPWELRALALKKRYTRRREWHPREDPTEQAAPNDTGTAEEDTWNLWRSQLINGRSEHRGADAVLPNWEAWRSRHGLSLTFRMTQVLTGHGVFGEFLKRIGRETTDICYHCGEGRDTAQHTLELCPAWELPRYTLRHAIGETLTPSAIVEAMLRGSQEYEAVRLFCERVMLARERAERERKKNSHPCRMRRWRRMAVRRPRAAPSPPQRNTTRRSDSTRGNDLPLTPTQ</sequence>
<reference evidence="3" key="1">
    <citation type="submission" date="2025-08" db="UniProtKB">
        <authorList>
            <consortium name="RefSeq"/>
        </authorList>
    </citation>
    <scope>IDENTIFICATION</scope>
    <source>
        <tissue evidence="3">Muscle</tissue>
    </source>
</reference>
<proteinExistence type="predicted"/>
<feature type="compositionally biased region" description="Basic residues" evidence="1">
    <location>
        <begin position="224"/>
        <end position="244"/>
    </location>
</feature>
<dbReference type="KEGG" id="bvk:117240742"/>
<dbReference type="RefSeq" id="XP_033362674.1">
    <property type="nucleotide sequence ID" value="XM_033506783.1"/>
</dbReference>